<keyword evidence="1" id="KW-1133">Transmembrane helix</keyword>
<dbReference type="EMBL" id="BOOI01000001">
    <property type="protein sequence ID" value="GIH81792.1"/>
    <property type="molecule type" value="Genomic_DNA"/>
</dbReference>
<evidence type="ECO:0000256" key="1">
    <source>
        <dbReference type="SAM" id="Phobius"/>
    </source>
</evidence>
<dbReference type="Pfam" id="PF07963">
    <property type="entry name" value="N_methyl"/>
    <property type="match status" value="1"/>
</dbReference>
<dbReference type="Proteomes" id="UP000655044">
    <property type="component" value="Unassembled WGS sequence"/>
</dbReference>
<dbReference type="PROSITE" id="PS00409">
    <property type="entry name" value="PROKAR_NTER_METHYL"/>
    <property type="match status" value="1"/>
</dbReference>
<dbReference type="Pfam" id="PF05345">
    <property type="entry name" value="He_PIG"/>
    <property type="match status" value="4"/>
</dbReference>
<keyword evidence="1" id="KW-0472">Membrane</keyword>
<gene>
    <name evidence="2" type="ORF">Pro02_02000</name>
</gene>
<proteinExistence type="predicted"/>
<dbReference type="InterPro" id="IPR045584">
    <property type="entry name" value="Pilin-like"/>
</dbReference>
<dbReference type="InterPro" id="IPR012902">
    <property type="entry name" value="N_methyl_site"/>
</dbReference>
<keyword evidence="3" id="KW-1185">Reference proteome</keyword>
<dbReference type="GO" id="GO:0016020">
    <property type="term" value="C:membrane"/>
    <property type="evidence" value="ECO:0007669"/>
    <property type="project" value="InterPro"/>
</dbReference>
<dbReference type="Gene3D" id="2.60.40.10">
    <property type="entry name" value="Immunoglobulins"/>
    <property type="match status" value="4"/>
</dbReference>
<dbReference type="GO" id="GO:0005975">
    <property type="term" value="P:carbohydrate metabolic process"/>
    <property type="evidence" value="ECO:0007669"/>
    <property type="project" value="UniProtKB-ARBA"/>
</dbReference>
<evidence type="ECO:0008006" key="4">
    <source>
        <dbReference type="Google" id="ProtNLM"/>
    </source>
</evidence>
<dbReference type="SUPFAM" id="SSF49313">
    <property type="entry name" value="Cadherin-like"/>
    <property type="match status" value="4"/>
</dbReference>
<comment type="caution">
    <text evidence="2">The sequence shown here is derived from an EMBL/GenBank/DDBJ whole genome shotgun (WGS) entry which is preliminary data.</text>
</comment>
<dbReference type="InterPro" id="IPR015919">
    <property type="entry name" value="Cadherin-like_sf"/>
</dbReference>
<sequence>MRTPVPPRDRGVPARPDAGFTLVEMLVAIAVIGVVMSALAVFFTNSMNFAGQQRGKQVAVQLAGDAIERARALKGTSLAAGRGKTSSEDQWKSAHPKASTYLGSMERAWDKDSALNAGAKAPLPTKPNIVTVNGVKYEQNWYVGHCVQQVVTASAQEQTCVKPGPVSGPADVPFYRVVVAVSWPHKGCENGQCVYVTSTLISSVGDPVFYIKRPAPLIGNPGTSYAYRTVATNLQLTASGGQLPLTWKVTGQPTGLSASESGLISGTPTQLGTSTVTATVTDRRGDTDTVEFSMVVNDLPKLTDVEDQVTQIGTAVSLAIPASGGRTPLTWSATGLPTGLSINALTGVVSGTPTTYQTRSVTVTVTDKGGKTASVAFTWKVLTLKLSDPGTRTDYIRDQISGVRLTPTGGSAPYTWRAENLPDGLQIDASTGEISGTVRWGTRYLSTVYVKDRMGDEVSRTFVWDILARQVNDLRVTAPSPSAPDQTGTAGQPVAFTVRASGGSNSGYNTWSATGLPPGLGIAQSGQYDGRITGTPTTPGTYVVELKVVDSAQKWATLMFTWTVR</sequence>
<dbReference type="InterPro" id="IPR013783">
    <property type="entry name" value="Ig-like_fold"/>
</dbReference>
<evidence type="ECO:0000313" key="3">
    <source>
        <dbReference type="Proteomes" id="UP000655044"/>
    </source>
</evidence>
<name>A0A8J3RXG9_PLARO</name>
<organism evidence="2 3">
    <name type="scientific">Planobispora rosea</name>
    <dbReference type="NCBI Taxonomy" id="35762"/>
    <lineage>
        <taxon>Bacteria</taxon>
        <taxon>Bacillati</taxon>
        <taxon>Actinomycetota</taxon>
        <taxon>Actinomycetes</taxon>
        <taxon>Streptosporangiales</taxon>
        <taxon>Streptosporangiaceae</taxon>
        <taxon>Planobispora</taxon>
    </lineage>
</organism>
<accession>A0A8J3RXG9</accession>
<dbReference type="RefSeq" id="WP_268249343.1">
    <property type="nucleotide sequence ID" value="NZ_BMQP01000017.1"/>
</dbReference>
<protein>
    <recommendedName>
        <fullName evidence="4">Prepilin-type N-terminal cleavage/methylation domain-containing protein</fullName>
    </recommendedName>
</protein>
<dbReference type="GO" id="GO:0005509">
    <property type="term" value="F:calcium ion binding"/>
    <property type="evidence" value="ECO:0007669"/>
    <property type="project" value="InterPro"/>
</dbReference>
<evidence type="ECO:0000313" key="2">
    <source>
        <dbReference type="EMBL" id="GIH81792.1"/>
    </source>
</evidence>
<dbReference type="SUPFAM" id="SSF54523">
    <property type="entry name" value="Pili subunits"/>
    <property type="match status" value="1"/>
</dbReference>
<reference evidence="2" key="1">
    <citation type="submission" date="2021-01" db="EMBL/GenBank/DDBJ databases">
        <title>Whole genome shotgun sequence of Planobispora rosea NBRC 15558.</title>
        <authorList>
            <person name="Komaki H."/>
            <person name="Tamura T."/>
        </authorList>
    </citation>
    <scope>NUCLEOTIDE SEQUENCE</scope>
    <source>
        <strain evidence="2">NBRC 15558</strain>
    </source>
</reference>
<dbReference type="Gene3D" id="3.30.700.10">
    <property type="entry name" value="Glycoprotein, Type 4 Pilin"/>
    <property type="match status" value="1"/>
</dbReference>
<keyword evidence="1" id="KW-0812">Transmembrane</keyword>
<dbReference type="NCBIfam" id="TIGR02532">
    <property type="entry name" value="IV_pilin_GFxxxE"/>
    <property type="match status" value="1"/>
</dbReference>
<feature type="transmembrane region" description="Helical" evidence="1">
    <location>
        <begin position="20"/>
        <end position="44"/>
    </location>
</feature>
<dbReference type="AlphaFoldDB" id="A0A8J3RXG9"/>